<accession>A0ABS8H139</accession>
<keyword evidence="2" id="KW-1185">Reference proteome</keyword>
<protein>
    <submittedName>
        <fullName evidence="1">Uncharacterized protein</fullName>
    </submittedName>
</protein>
<reference evidence="1 2" key="1">
    <citation type="submission" date="2021-10" db="EMBL/GenBank/DDBJ databases">
        <title>The diversity and Nitrogen Metabolism of Culturable Nitrate-Utilizing Bacteria Within the Oxygen Minimum Zone of the Changjiang (Yangtze River)Estuary.</title>
        <authorList>
            <person name="Zhang D."/>
            <person name="Zheng J."/>
            <person name="Liu S."/>
            <person name="He W."/>
        </authorList>
    </citation>
    <scope>NUCLEOTIDE SEQUENCE [LARGE SCALE GENOMIC DNA]</scope>
    <source>
        <strain evidence="1 2">FXH275-2</strain>
    </source>
</reference>
<gene>
    <name evidence="1" type="ORF">LL253_05925</name>
</gene>
<name>A0ABS8H139_9SPHN</name>
<dbReference type="EMBL" id="JAJGNP010000003">
    <property type="protein sequence ID" value="MCC4232231.1"/>
    <property type="molecule type" value="Genomic_DNA"/>
</dbReference>
<comment type="caution">
    <text evidence="1">The sequence shown here is derived from an EMBL/GenBank/DDBJ whole genome shotgun (WGS) entry which is preliminary data.</text>
</comment>
<evidence type="ECO:0000313" key="1">
    <source>
        <dbReference type="EMBL" id="MCC4232231.1"/>
    </source>
</evidence>
<proteinExistence type="predicted"/>
<evidence type="ECO:0000313" key="2">
    <source>
        <dbReference type="Proteomes" id="UP001198830"/>
    </source>
</evidence>
<organism evidence="1 2">
    <name type="scientific">Sphingobium soli</name>
    <dbReference type="NCBI Taxonomy" id="1591116"/>
    <lineage>
        <taxon>Bacteria</taxon>
        <taxon>Pseudomonadati</taxon>
        <taxon>Pseudomonadota</taxon>
        <taxon>Alphaproteobacteria</taxon>
        <taxon>Sphingomonadales</taxon>
        <taxon>Sphingomonadaceae</taxon>
        <taxon>Sphingobium</taxon>
    </lineage>
</organism>
<dbReference type="Proteomes" id="UP001198830">
    <property type="component" value="Unassembled WGS sequence"/>
</dbReference>
<sequence>MSSGSAARRELAQVARHGGWPMTRGARFGRPARPDFATLRALPRWPALAPARQQRVATVALLIGAQSALGRLIDGARLRGYAMLVGAPVLERLWMLEDGGRDPLPPIEVLPHAAERLLRGAATDAEARQRLGQAEALLKELDAWPFT</sequence>
<dbReference type="RefSeq" id="WP_228226531.1">
    <property type="nucleotide sequence ID" value="NZ_JAJGNP010000003.1"/>
</dbReference>